<feature type="compositionally biased region" description="Low complexity" evidence="1">
    <location>
        <begin position="39"/>
        <end position="72"/>
    </location>
</feature>
<organism evidence="2 3">
    <name type="scientific">Fibrobacter succinogenes</name>
    <name type="common">Bacteroides succinogenes</name>
    <dbReference type="NCBI Taxonomy" id="833"/>
    <lineage>
        <taxon>Bacteria</taxon>
        <taxon>Pseudomonadati</taxon>
        <taxon>Fibrobacterota</taxon>
        <taxon>Fibrobacteria</taxon>
        <taxon>Fibrobacterales</taxon>
        <taxon>Fibrobacteraceae</taxon>
        <taxon>Fibrobacter</taxon>
    </lineage>
</organism>
<evidence type="ECO:0000313" key="3">
    <source>
        <dbReference type="Proteomes" id="UP000255423"/>
    </source>
</evidence>
<dbReference type="Pfam" id="PF00300">
    <property type="entry name" value="His_Phos_1"/>
    <property type="match status" value="1"/>
</dbReference>
<accession>A0A380S677</accession>
<dbReference type="SUPFAM" id="SSF53254">
    <property type="entry name" value="Phosphoglycerate mutase-like"/>
    <property type="match status" value="1"/>
</dbReference>
<dbReference type="InterPro" id="IPR029033">
    <property type="entry name" value="His_PPase_superfam"/>
</dbReference>
<protein>
    <submittedName>
        <fullName evidence="2">Broad specificity phosphatase PhoE</fullName>
    </submittedName>
</protein>
<dbReference type="PROSITE" id="PS51257">
    <property type="entry name" value="PROKAR_LIPOPROTEIN"/>
    <property type="match status" value="1"/>
</dbReference>
<evidence type="ECO:0000313" key="2">
    <source>
        <dbReference type="EMBL" id="SUQ24732.1"/>
    </source>
</evidence>
<dbReference type="Proteomes" id="UP000255423">
    <property type="component" value="Unassembled WGS sequence"/>
</dbReference>
<feature type="region of interest" description="Disordered" evidence="1">
    <location>
        <begin position="33"/>
        <end position="75"/>
    </location>
</feature>
<name>A0A380S677_FIBSU</name>
<proteinExistence type="predicted"/>
<gene>
    <name evidence="2" type="ORF">SAMN05661053_2145</name>
</gene>
<dbReference type="InterPro" id="IPR013078">
    <property type="entry name" value="His_Pase_superF_clade-1"/>
</dbReference>
<evidence type="ECO:0000256" key="1">
    <source>
        <dbReference type="SAM" id="MobiDB-lite"/>
    </source>
</evidence>
<dbReference type="RefSeq" id="WP_109573142.1">
    <property type="nucleotide sequence ID" value="NZ_UHJL01000003.1"/>
</dbReference>
<dbReference type="AlphaFoldDB" id="A0A380S677"/>
<sequence>MGTFFKQISLSTFVAAFLVACGDDPVSELKELAQDELESSSSVKGAAKSSSSTADKKTSSSSSVDGKVSSSSLKEVGPEEGLDVVYSLVDGTISGVVGLDSYTSAKKVKMVELDSADAYDETKNVFSAEIDKNGAYEFKKVNLVQPFVQVSAEVTLASPSDGKSFPITFSALGDVSSSEKINLGLLTTLETERARVLLAGKDKLSFELAKSKAAEDVWNMFHLESIDFDQTETIDVSKASESGTALVAATVLLQLAAGSDLLDDYDFVGTFKSIVADVAKDGKWDDEKTRLRAADYALGLKISGGYENTFAYVKERFPKNKNFDNYLTNFALKELEFPECDGGSAGEIFFVKNKASSLFYAESYDDQKHSLYRFVCDEKKGWELIPDSLKDFIGDKTPAKDGEVRRGAYSGKFFTYDGAKKEWREATAVEKDRYFVLESNAKEFVDIQDVYESIKDDERVIFVLRHAERGDDTSKGGTLTDNGKKQSEEVGARLTKFKEDFVLGASEFLRAHQTVEFIAKGRGQSYDKRDTIPQLNDDWYAKNSEAVEKAKNECGGGWEVTSKYAYTGAYSTGADAAYYDLAERSVELIEDVLVKKYPTEKFVLLSSHDKLMVPLVAYCSNLQVELKKYDGGKWINYLAGVAIIIDKDGNRRYVAIRGLKSGYAN</sequence>
<dbReference type="Gene3D" id="3.40.50.1240">
    <property type="entry name" value="Phosphoglycerate mutase-like"/>
    <property type="match status" value="1"/>
</dbReference>
<reference evidence="2 3" key="1">
    <citation type="submission" date="2017-08" db="EMBL/GenBank/DDBJ databases">
        <authorList>
            <person name="de Groot N.N."/>
        </authorList>
    </citation>
    <scope>NUCLEOTIDE SEQUENCE [LARGE SCALE GENOMIC DNA]</scope>
    <source>
        <strain evidence="2 3">HM2</strain>
    </source>
</reference>
<dbReference type="EMBL" id="UHJL01000003">
    <property type="protein sequence ID" value="SUQ24732.1"/>
    <property type="molecule type" value="Genomic_DNA"/>
</dbReference>
<dbReference type="CDD" id="cd07040">
    <property type="entry name" value="HP"/>
    <property type="match status" value="1"/>
</dbReference>